<organism evidence="2 3">
    <name type="scientific">Alligator mississippiensis</name>
    <name type="common">American alligator</name>
    <dbReference type="NCBI Taxonomy" id="8496"/>
    <lineage>
        <taxon>Eukaryota</taxon>
        <taxon>Metazoa</taxon>
        <taxon>Chordata</taxon>
        <taxon>Craniata</taxon>
        <taxon>Vertebrata</taxon>
        <taxon>Euteleostomi</taxon>
        <taxon>Archelosauria</taxon>
        <taxon>Archosauria</taxon>
        <taxon>Crocodylia</taxon>
        <taxon>Alligatoridae</taxon>
        <taxon>Alligatorinae</taxon>
        <taxon>Alligator</taxon>
    </lineage>
</organism>
<sequence length="113" mass="12844">MDSGPMDLLLTMSCFPMSQKVKASSVVVSEQETDTSNTHGPNWTREELQDLIEIWLEQSIMASLENRRNKPVYVTIAKSMQARGHNRNWTQIQCKIKALRSAFYHAKDVNSGS</sequence>
<name>A0A151NZP2_ALLMI</name>
<dbReference type="InterPro" id="IPR044822">
    <property type="entry name" value="Myb_DNA-bind_4"/>
</dbReference>
<keyword evidence="3" id="KW-1185">Reference proteome</keyword>
<dbReference type="PANTHER" id="PTHR47595">
    <property type="entry name" value="HEAT SHOCK 70 KDA PROTEIN 14"/>
    <property type="match status" value="1"/>
</dbReference>
<dbReference type="AlphaFoldDB" id="A0A151NZP2"/>
<proteinExistence type="predicted"/>
<dbReference type="Proteomes" id="UP000050525">
    <property type="component" value="Unassembled WGS sequence"/>
</dbReference>
<reference evidence="2 3" key="1">
    <citation type="journal article" date="2012" name="Genome Biol.">
        <title>Sequencing three crocodilian genomes to illuminate the evolution of archosaurs and amniotes.</title>
        <authorList>
            <person name="St John J.A."/>
            <person name="Braun E.L."/>
            <person name="Isberg S.R."/>
            <person name="Miles L.G."/>
            <person name="Chong A.Y."/>
            <person name="Gongora J."/>
            <person name="Dalzell P."/>
            <person name="Moran C."/>
            <person name="Bed'hom B."/>
            <person name="Abzhanov A."/>
            <person name="Burgess S.C."/>
            <person name="Cooksey A.M."/>
            <person name="Castoe T.A."/>
            <person name="Crawford N.G."/>
            <person name="Densmore L.D."/>
            <person name="Drew J.C."/>
            <person name="Edwards S.V."/>
            <person name="Faircloth B.C."/>
            <person name="Fujita M.K."/>
            <person name="Greenwold M.J."/>
            <person name="Hoffmann F.G."/>
            <person name="Howard J.M."/>
            <person name="Iguchi T."/>
            <person name="Janes D.E."/>
            <person name="Khan S.Y."/>
            <person name="Kohno S."/>
            <person name="de Koning A.J."/>
            <person name="Lance S.L."/>
            <person name="McCarthy F.M."/>
            <person name="McCormack J.E."/>
            <person name="Merchant M.E."/>
            <person name="Peterson D.G."/>
            <person name="Pollock D.D."/>
            <person name="Pourmand N."/>
            <person name="Raney B.J."/>
            <person name="Roessler K.A."/>
            <person name="Sanford J.R."/>
            <person name="Sawyer R.H."/>
            <person name="Schmidt C.J."/>
            <person name="Triplett E.W."/>
            <person name="Tuberville T.D."/>
            <person name="Venegas-Anaya M."/>
            <person name="Howard J.T."/>
            <person name="Jarvis E.D."/>
            <person name="Guillette L.J.Jr."/>
            <person name="Glenn T.C."/>
            <person name="Green R.E."/>
            <person name="Ray D.A."/>
        </authorList>
    </citation>
    <scope>NUCLEOTIDE SEQUENCE [LARGE SCALE GENOMIC DNA]</scope>
    <source>
        <strain evidence="2">KSC_2009_1</strain>
    </source>
</reference>
<gene>
    <name evidence="2" type="ORF">Y1Q_0002858</name>
</gene>
<evidence type="ECO:0000313" key="3">
    <source>
        <dbReference type="Proteomes" id="UP000050525"/>
    </source>
</evidence>
<accession>A0A151NZP2</accession>
<protein>
    <recommendedName>
        <fullName evidence="1">Myb/SANT-like DNA-binding domain-containing protein</fullName>
    </recommendedName>
</protein>
<dbReference type="Gene3D" id="1.10.10.60">
    <property type="entry name" value="Homeodomain-like"/>
    <property type="match status" value="1"/>
</dbReference>
<evidence type="ECO:0000313" key="2">
    <source>
        <dbReference type="EMBL" id="KYO42244.1"/>
    </source>
</evidence>
<evidence type="ECO:0000259" key="1">
    <source>
        <dbReference type="Pfam" id="PF13837"/>
    </source>
</evidence>
<comment type="caution">
    <text evidence="2">The sequence shown here is derived from an EMBL/GenBank/DDBJ whole genome shotgun (WGS) entry which is preliminary data.</text>
</comment>
<feature type="domain" description="Myb/SANT-like DNA-binding" evidence="1">
    <location>
        <begin position="41"/>
        <end position="112"/>
    </location>
</feature>
<dbReference type="PANTHER" id="PTHR47595:SF1">
    <property type="entry name" value="MYB_SANT-LIKE DNA-BINDING DOMAIN-CONTAINING PROTEIN"/>
    <property type="match status" value="1"/>
</dbReference>
<dbReference type="EMBL" id="AKHW03001485">
    <property type="protein sequence ID" value="KYO42244.1"/>
    <property type="molecule type" value="Genomic_DNA"/>
</dbReference>
<dbReference type="Pfam" id="PF13837">
    <property type="entry name" value="Myb_DNA-bind_4"/>
    <property type="match status" value="1"/>
</dbReference>